<protein>
    <submittedName>
        <fullName evidence="2">Uncharacterized protein</fullName>
    </submittedName>
</protein>
<evidence type="ECO:0000313" key="3">
    <source>
        <dbReference type="Proteomes" id="UP000732858"/>
    </source>
</evidence>
<dbReference type="EMBL" id="JABULY010000001">
    <property type="protein sequence ID" value="MBV6531238.1"/>
    <property type="molecule type" value="Genomic_DNA"/>
</dbReference>
<dbReference type="Proteomes" id="UP000732858">
    <property type="component" value="Unassembled WGS sequence"/>
</dbReference>
<evidence type="ECO:0000313" key="2">
    <source>
        <dbReference type="EMBL" id="MBV6547017.1"/>
    </source>
</evidence>
<dbReference type="Proteomes" id="UP001196379">
    <property type="component" value="Unassembled WGS sequence"/>
</dbReference>
<comment type="caution">
    <text evidence="2">The sequence shown here is derived from an EMBL/GenBank/DDBJ whole genome shotgun (WGS) entry which is preliminary data.</text>
</comment>
<evidence type="ECO:0000313" key="4">
    <source>
        <dbReference type="Proteomes" id="UP001196379"/>
    </source>
</evidence>
<evidence type="ECO:0000313" key="1">
    <source>
        <dbReference type="EMBL" id="MBV6531238.1"/>
    </source>
</evidence>
<organism evidence="2 3">
    <name type="scientific">Ursidibacter maritimus</name>
    <dbReference type="NCBI Taxonomy" id="1331689"/>
    <lineage>
        <taxon>Bacteria</taxon>
        <taxon>Pseudomonadati</taxon>
        <taxon>Pseudomonadota</taxon>
        <taxon>Gammaproteobacteria</taxon>
        <taxon>Pasteurellales</taxon>
        <taxon>Pasteurellaceae</taxon>
        <taxon>Ursidibacter</taxon>
    </lineage>
</organism>
<dbReference type="EMBL" id="JABUMC010000013">
    <property type="protein sequence ID" value="MBV6547017.1"/>
    <property type="molecule type" value="Genomic_DNA"/>
</dbReference>
<dbReference type="OrthoDB" id="3035974at2"/>
<name>A0A949WQG9_9PAST</name>
<keyword evidence="4" id="KW-1185">Reference proteome</keyword>
<dbReference type="GeneID" id="65549175"/>
<accession>A0A949WQG9</accession>
<proteinExistence type="predicted"/>
<sequence length="286" mass="34025">MEFLDLSCDYGACLWIKGAALDPKHLPIPEDLCKEIEVFEEDYTHNALNSSDNWLDEHFEKELEIAKKLQEALPKKIIRLWYYGQWVELEKCLYKIEIIEGFKSGGNFQISVSDKAEGLSGKYKGIKISTNVITLDETFAFPYIWCFLKDIPFDNELQNRESYIDENGNEEPPEIGFYYWGVNYYSYESINHLLGELTQAIFLLQENFNNPRLSKLKDYLRYDFDYLFLQKFYPRLDWELLSEADKDVFIQKHHYIISDFYDRFIQKMRKMMNDNPDSHLVYFAGP</sequence>
<gene>
    <name evidence="1" type="ORF">HT657_03605</name>
    <name evidence="2" type="ORF">HT672_06940</name>
</gene>
<dbReference type="AlphaFoldDB" id="A0A949WQG9"/>
<dbReference type="RefSeq" id="WP_157403290.1">
    <property type="nucleotide sequence ID" value="NZ_JABULY010000001.1"/>
</dbReference>
<reference evidence="2 4" key="1">
    <citation type="journal article" date="2021" name="Mol. Ecol.">
        <title>Polar bear-adapted Ursidibacter maritimus are remarkably conserved after generations in captivity.</title>
        <authorList>
            <person name="Espinosa-Gongora C."/>
            <person name="Hansen M.J."/>
            <person name="Bertelsen M.F."/>
            <person name="Bojesen A.M."/>
        </authorList>
    </citation>
    <scope>NUCLEOTIDE SEQUENCE</scope>
    <source>
        <strain evidence="2">Pb43105x</strain>
        <strain evidence="1 4">Pb43106</strain>
    </source>
</reference>